<dbReference type="EMBL" id="MU001501">
    <property type="protein sequence ID" value="KAF2444008.1"/>
    <property type="molecule type" value="Genomic_DNA"/>
</dbReference>
<reference evidence="1" key="1">
    <citation type="journal article" date="2020" name="Stud. Mycol.">
        <title>101 Dothideomycetes genomes: a test case for predicting lifestyles and emergence of pathogens.</title>
        <authorList>
            <person name="Haridas S."/>
            <person name="Albert R."/>
            <person name="Binder M."/>
            <person name="Bloem J."/>
            <person name="Labutti K."/>
            <person name="Salamov A."/>
            <person name="Andreopoulos B."/>
            <person name="Baker S."/>
            <person name="Barry K."/>
            <person name="Bills G."/>
            <person name="Bluhm B."/>
            <person name="Cannon C."/>
            <person name="Castanera R."/>
            <person name="Culley D."/>
            <person name="Daum C."/>
            <person name="Ezra D."/>
            <person name="Gonzalez J."/>
            <person name="Henrissat B."/>
            <person name="Kuo A."/>
            <person name="Liang C."/>
            <person name="Lipzen A."/>
            <person name="Lutzoni F."/>
            <person name="Magnuson J."/>
            <person name="Mondo S."/>
            <person name="Nolan M."/>
            <person name="Ohm R."/>
            <person name="Pangilinan J."/>
            <person name="Park H.-J."/>
            <person name="Ramirez L."/>
            <person name="Alfaro M."/>
            <person name="Sun H."/>
            <person name="Tritt A."/>
            <person name="Yoshinaga Y."/>
            <person name="Zwiers L.-H."/>
            <person name="Turgeon B."/>
            <person name="Goodwin S."/>
            <person name="Spatafora J."/>
            <person name="Crous P."/>
            <person name="Grigoriev I."/>
        </authorList>
    </citation>
    <scope>NUCLEOTIDE SEQUENCE</scope>
    <source>
        <strain evidence="1">CBS 690.94</strain>
    </source>
</reference>
<name>A0A9P4UC60_9PLEO</name>
<organism evidence="1 2">
    <name type="scientific">Karstenula rhodostoma CBS 690.94</name>
    <dbReference type="NCBI Taxonomy" id="1392251"/>
    <lineage>
        <taxon>Eukaryota</taxon>
        <taxon>Fungi</taxon>
        <taxon>Dikarya</taxon>
        <taxon>Ascomycota</taxon>
        <taxon>Pezizomycotina</taxon>
        <taxon>Dothideomycetes</taxon>
        <taxon>Pleosporomycetidae</taxon>
        <taxon>Pleosporales</taxon>
        <taxon>Massarineae</taxon>
        <taxon>Didymosphaeriaceae</taxon>
        <taxon>Karstenula</taxon>
    </lineage>
</organism>
<dbReference type="AlphaFoldDB" id="A0A9P4UC60"/>
<comment type="caution">
    <text evidence="1">The sequence shown here is derived from an EMBL/GenBank/DDBJ whole genome shotgun (WGS) entry which is preliminary data.</text>
</comment>
<evidence type="ECO:0000313" key="1">
    <source>
        <dbReference type="EMBL" id="KAF2444008.1"/>
    </source>
</evidence>
<gene>
    <name evidence="1" type="ORF">P171DRAFT_432095</name>
</gene>
<accession>A0A9P4UC60</accession>
<evidence type="ECO:0000313" key="2">
    <source>
        <dbReference type="Proteomes" id="UP000799764"/>
    </source>
</evidence>
<sequence length="72" mass="7975">MPACHSLPDALLAPGSWLLSQRSATGLKAFAHEPLNTWSKRADGVRAAANCARRRLCRLFFWSPLHQHGPLL</sequence>
<dbReference type="Proteomes" id="UP000799764">
    <property type="component" value="Unassembled WGS sequence"/>
</dbReference>
<keyword evidence="2" id="KW-1185">Reference proteome</keyword>
<proteinExistence type="predicted"/>
<protein>
    <submittedName>
        <fullName evidence="1">Uncharacterized protein</fullName>
    </submittedName>
</protein>